<dbReference type="KEGG" id="pamo:BAR1_12335"/>
<evidence type="ECO:0000313" key="5">
    <source>
        <dbReference type="EMBL" id="AXX98640.1"/>
    </source>
</evidence>
<proteinExistence type="predicted"/>
<organism evidence="5 6">
    <name type="scientific">Profundibacter amoris</name>
    <dbReference type="NCBI Taxonomy" id="2171755"/>
    <lineage>
        <taxon>Bacteria</taxon>
        <taxon>Pseudomonadati</taxon>
        <taxon>Pseudomonadota</taxon>
        <taxon>Alphaproteobacteria</taxon>
        <taxon>Rhodobacterales</taxon>
        <taxon>Paracoccaceae</taxon>
        <taxon>Profundibacter</taxon>
    </lineage>
</organism>
<sequence>MSDAFNSIEQGLKEALAHARGKGPATIHEIDIPEPDVQLIRASTGLSQAEFARSIGVKKGTLLNWEYRRRRPDGPARVLLAMIAKDPEIVQRTLND</sequence>
<dbReference type="InterPro" id="IPR001387">
    <property type="entry name" value="Cro/C1-type_HTH"/>
</dbReference>
<dbReference type="AlphaFoldDB" id="A0A347UIG2"/>
<dbReference type="PROSITE" id="PS50943">
    <property type="entry name" value="HTH_CROC1"/>
    <property type="match status" value="1"/>
</dbReference>
<dbReference type="Proteomes" id="UP000261704">
    <property type="component" value="Chromosome"/>
</dbReference>
<reference evidence="5 6" key="1">
    <citation type="submission" date="2018-09" db="EMBL/GenBank/DDBJ databases">
        <title>Profundibacter amoris BAR1 gen. nov., sp. nov., a new member of the Roseobacter clade isolated at Lokis Castle Vent Field on the Arctic Mid-Oceanic Ridge.</title>
        <authorList>
            <person name="Le Moine Bauer S."/>
            <person name="Sjoeberg A.G."/>
            <person name="L'Haridon S."/>
            <person name="Stokke R."/>
            <person name="Roalkvam I."/>
            <person name="Steen I.H."/>
            <person name="Dahle H."/>
        </authorList>
    </citation>
    <scope>NUCLEOTIDE SEQUENCE [LARGE SCALE GENOMIC DNA]</scope>
    <source>
        <strain evidence="5 6">BAR1</strain>
    </source>
</reference>
<dbReference type="PANTHER" id="PTHR36511">
    <property type="entry name" value="MERR FAMILY BACTERIAL REGULATORY PROTEIN"/>
    <property type="match status" value="1"/>
</dbReference>
<evidence type="ECO:0000256" key="3">
    <source>
        <dbReference type="ARBA" id="ARBA00023163"/>
    </source>
</evidence>
<dbReference type="InterPro" id="IPR052359">
    <property type="entry name" value="HTH-type_reg/antitoxin"/>
</dbReference>
<keyword evidence="2" id="KW-0238">DNA-binding</keyword>
<gene>
    <name evidence="5" type="ORF">BAR1_12335</name>
</gene>
<dbReference type="GO" id="GO:0003677">
    <property type="term" value="F:DNA binding"/>
    <property type="evidence" value="ECO:0007669"/>
    <property type="project" value="UniProtKB-KW"/>
</dbReference>
<dbReference type="OrthoDB" id="461984at2"/>
<evidence type="ECO:0000259" key="4">
    <source>
        <dbReference type="PROSITE" id="PS50943"/>
    </source>
</evidence>
<keyword evidence="1" id="KW-0805">Transcription regulation</keyword>
<accession>A0A347UIG2</accession>
<evidence type="ECO:0000313" key="6">
    <source>
        <dbReference type="Proteomes" id="UP000261704"/>
    </source>
</evidence>
<evidence type="ECO:0000256" key="1">
    <source>
        <dbReference type="ARBA" id="ARBA00023015"/>
    </source>
</evidence>
<evidence type="ECO:0000256" key="2">
    <source>
        <dbReference type="ARBA" id="ARBA00023125"/>
    </source>
</evidence>
<dbReference type="EMBL" id="CP032125">
    <property type="protein sequence ID" value="AXX98640.1"/>
    <property type="molecule type" value="Genomic_DNA"/>
</dbReference>
<name>A0A347UIG2_9RHOB</name>
<protein>
    <submittedName>
        <fullName evidence="5">Transcriptional regulator</fullName>
    </submittedName>
</protein>
<dbReference type="PANTHER" id="PTHR36511:SF3">
    <property type="entry name" value="ANTITOXIN HIGA-2"/>
    <property type="match status" value="1"/>
</dbReference>
<keyword evidence="6" id="KW-1185">Reference proteome</keyword>
<dbReference type="RefSeq" id="WP_118943295.1">
    <property type="nucleotide sequence ID" value="NZ_CP032125.1"/>
</dbReference>
<dbReference type="Pfam" id="PF01381">
    <property type="entry name" value="HTH_3"/>
    <property type="match status" value="1"/>
</dbReference>
<dbReference type="CDD" id="cd00093">
    <property type="entry name" value="HTH_XRE"/>
    <property type="match status" value="1"/>
</dbReference>
<dbReference type="InterPro" id="IPR010982">
    <property type="entry name" value="Lambda_DNA-bd_dom_sf"/>
</dbReference>
<keyword evidence="3" id="KW-0804">Transcription</keyword>
<feature type="domain" description="HTH cro/C1-type" evidence="4">
    <location>
        <begin position="37"/>
        <end position="73"/>
    </location>
</feature>
<dbReference type="SUPFAM" id="SSF47413">
    <property type="entry name" value="lambda repressor-like DNA-binding domains"/>
    <property type="match status" value="1"/>
</dbReference>
<dbReference type="Gene3D" id="1.10.260.40">
    <property type="entry name" value="lambda repressor-like DNA-binding domains"/>
    <property type="match status" value="1"/>
</dbReference>